<dbReference type="RefSeq" id="XP_056751700.1">
    <property type="nucleotide sequence ID" value="XM_056899624.1"/>
</dbReference>
<accession>A0AAD6E0P7</accession>
<protein>
    <submittedName>
        <fullName evidence="4">Uncharacterized protein</fullName>
    </submittedName>
</protein>
<evidence type="ECO:0000256" key="3">
    <source>
        <dbReference type="ARBA" id="ARBA00023274"/>
    </source>
</evidence>
<dbReference type="Proteomes" id="UP001213799">
    <property type="component" value="Unassembled WGS sequence"/>
</dbReference>
<keyword evidence="5" id="KW-1185">Reference proteome</keyword>
<gene>
    <name evidence="4" type="ORF">N7537_008569</name>
</gene>
<dbReference type="AlphaFoldDB" id="A0AAD6E0P7"/>
<sequence>MLSWRVTPSAVLKLSNQIKNAALDYGASFVMERKEGRSIQALGHGVSFKKRAPKAIKEIRAFAEQAMNSSKRSLIILKKEPLERIRHSTVLKNGAKEPGGYTTARREEKLECFLKTIQLSHQNGRHGLPDPEYMARKTPCAKDHFCLHILRGLGLDYILSSVI</sequence>
<dbReference type="SUPFAM" id="SSF54575">
    <property type="entry name" value="Ribosomal protein L31e"/>
    <property type="match status" value="1"/>
</dbReference>
<dbReference type="InterPro" id="IPR023621">
    <property type="entry name" value="Ribosomal_eL31_dom_sf"/>
</dbReference>
<comment type="similarity">
    <text evidence="1">Belongs to the eukaryotic ribosomal protein eL31 family.</text>
</comment>
<reference evidence="4" key="2">
    <citation type="submission" date="2023-01" db="EMBL/GenBank/DDBJ databases">
        <authorList>
            <person name="Petersen C."/>
        </authorList>
    </citation>
    <scope>NUCLEOTIDE SEQUENCE</scope>
    <source>
        <strain evidence="4">IBT 12815</strain>
    </source>
</reference>
<name>A0AAD6E0P7_9EURO</name>
<proteinExistence type="inferred from homology"/>
<dbReference type="EMBL" id="JAQJAE010000004">
    <property type="protein sequence ID" value="KAJ5598485.1"/>
    <property type="molecule type" value="Genomic_DNA"/>
</dbReference>
<dbReference type="GO" id="GO:0005840">
    <property type="term" value="C:ribosome"/>
    <property type="evidence" value="ECO:0007669"/>
    <property type="project" value="UniProtKB-KW"/>
</dbReference>
<evidence type="ECO:0000313" key="5">
    <source>
        <dbReference type="Proteomes" id="UP001213799"/>
    </source>
</evidence>
<comment type="caution">
    <text evidence="4">The sequence shown here is derived from an EMBL/GenBank/DDBJ whole genome shotgun (WGS) entry which is preliminary data.</text>
</comment>
<dbReference type="GO" id="GO:1990904">
    <property type="term" value="C:ribonucleoprotein complex"/>
    <property type="evidence" value="ECO:0007669"/>
    <property type="project" value="UniProtKB-KW"/>
</dbReference>
<dbReference type="GO" id="GO:0006412">
    <property type="term" value="P:translation"/>
    <property type="evidence" value="ECO:0007669"/>
    <property type="project" value="InterPro"/>
</dbReference>
<dbReference type="GeneID" id="81589866"/>
<keyword evidence="3" id="KW-0687">Ribonucleoprotein</keyword>
<evidence type="ECO:0000256" key="1">
    <source>
        <dbReference type="ARBA" id="ARBA00010808"/>
    </source>
</evidence>
<reference evidence="4" key="1">
    <citation type="journal article" date="2023" name="IMA Fungus">
        <title>Comparative genomic study of the Penicillium genus elucidates a diverse pangenome and 15 lateral gene transfer events.</title>
        <authorList>
            <person name="Petersen C."/>
            <person name="Sorensen T."/>
            <person name="Nielsen M.R."/>
            <person name="Sondergaard T.E."/>
            <person name="Sorensen J.L."/>
            <person name="Fitzpatrick D.A."/>
            <person name="Frisvad J.C."/>
            <person name="Nielsen K.L."/>
        </authorList>
    </citation>
    <scope>NUCLEOTIDE SEQUENCE</scope>
    <source>
        <strain evidence="4">IBT 12815</strain>
    </source>
</reference>
<dbReference type="InterPro" id="IPR000054">
    <property type="entry name" value="Ribosomal_eL31"/>
</dbReference>
<organism evidence="4 5">
    <name type="scientific">Penicillium hordei</name>
    <dbReference type="NCBI Taxonomy" id="40994"/>
    <lineage>
        <taxon>Eukaryota</taxon>
        <taxon>Fungi</taxon>
        <taxon>Dikarya</taxon>
        <taxon>Ascomycota</taxon>
        <taxon>Pezizomycotina</taxon>
        <taxon>Eurotiomycetes</taxon>
        <taxon>Eurotiomycetidae</taxon>
        <taxon>Eurotiales</taxon>
        <taxon>Aspergillaceae</taxon>
        <taxon>Penicillium</taxon>
    </lineage>
</organism>
<keyword evidence="2" id="KW-0689">Ribosomal protein</keyword>
<dbReference type="Pfam" id="PF01198">
    <property type="entry name" value="Ribosomal_L31e"/>
    <property type="match status" value="1"/>
</dbReference>
<dbReference type="Gene3D" id="3.10.440.10">
    <property type="match status" value="1"/>
</dbReference>
<dbReference type="GO" id="GO:0003735">
    <property type="term" value="F:structural constituent of ribosome"/>
    <property type="evidence" value="ECO:0007669"/>
    <property type="project" value="InterPro"/>
</dbReference>
<evidence type="ECO:0000313" key="4">
    <source>
        <dbReference type="EMBL" id="KAJ5598485.1"/>
    </source>
</evidence>
<evidence type="ECO:0000256" key="2">
    <source>
        <dbReference type="ARBA" id="ARBA00022980"/>
    </source>
</evidence>